<dbReference type="PANTHER" id="PTHR10066:SF67">
    <property type="entry name" value="BETA-GLUCURONIDASE"/>
    <property type="match status" value="1"/>
</dbReference>
<evidence type="ECO:0000256" key="2">
    <source>
        <dbReference type="ARBA" id="ARBA00012761"/>
    </source>
</evidence>
<evidence type="ECO:0000259" key="8">
    <source>
        <dbReference type="Pfam" id="PF02836"/>
    </source>
</evidence>
<evidence type="ECO:0000259" key="9">
    <source>
        <dbReference type="Pfam" id="PF02837"/>
    </source>
</evidence>
<feature type="domain" description="Glycoside hydrolase family 2 catalytic" evidence="8">
    <location>
        <begin position="281"/>
        <end position="597"/>
    </location>
</feature>
<dbReference type="EC" id="3.2.1.31" evidence="2"/>
<dbReference type="Pfam" id="PF02836">
    <property type="entry name" value="Glyco_hydro_2_C"/>
    <property type="match status" value="1"/>
</dbReference>
<dbReference type="Gene3D" id="2.60.40.10">
    <property type="entry name" value="Immunoglobulins"/>
    <property type="match status" value="1"/>
</dbReference>
<keyword evidence="11" id="KW-1185">Reference proteome</keyword>
<comment type="caution">
    <text evidence="10">The sequence shown here is derived from an EMBL/GenBank/DDBJ whole genome shotgun (WGS) entry which is preliminary data.</text>
</comment>
<keyword evidence="4 6" id="KW-0378">Hydrolase</keyword>
<feature type="domain" description="Glycoside hydrolase family 2 immunoglobulin-like beta-sandwich" evidence="7">
    <location>
        <begin position="183"/>
        <end position="279"/>
    </location>
</feature>
<dbReference type="InterPro" id="IPR006103">
    <property type="entry name" value="Glyco_hydro_2_cat"/>
</dbReference>
<protein>
    <recommendedName>
        <fullName evidence="3">Beta-glucuronidase</fullName>
        <ecNumber evidence="2">3.2.1.31</ecNumber>
    </recommendedName>
</protein>
<gene>
    <name evidence="10" type="ORF">LY79DRAFT_507471</name>
</gene>
<dbReference type="InterPro" id="IPR017853">
    <property type="entry name" value="GH"/>
</dbReference>
<organism evidence="10 11">
    <name type="scientific">Colletotrichum navitas</name>
    <dbReference type="NCBI Taxonomy" id="681940"/>
    <lineage>
        <taxon>Eukaryota</taxon>
        <taxon>Fungi</taxon>
        <taxon>Dikarya</taxon>
        <taxon>Ascomycota</taxon>
        <taxon>Pezizomycotina</taxon>
        <taxon>Sordariomycetes</taxon>
        <taxon>Hypocreomycetidae</taxon>
        <taxon>Glomerellales</taxon>
        <taxon>Glomerellaceae</taxon>
        <taxon>Colletotrichum</taxon>
        <taxon>Colletotrichum graminicola species complex</taxon>
    </lineage>
</organism>
<dbReference type="SUPFAM" id="SSF49785">
    <property type="entry name" value="Galactose-binding domain-like"/>
    <property type="match status" value="1"/>
</dbReference>
<dbReference type="SUPFAM" id="SSF49303">
    <property type="entry name" value="beta-Galactosidase/glucuronidase domain"/>
    <property type="match status" value="1"/>
</dbReference>
<evidence type="ECO:0000256" key="3">
    <source>
        <dbReference type="ARBA" id="ARBA00016205"/>
    </source>
</evidence>
<dbReference type="NCBIfam" id="NF007538">
    <property type="entry name" value="PRK10150.1"/>
    <property type="match status" value="1"/>
</dbReference>
<dbReference type="PROSITE" id="PS00719">
    <property type="entry name" value="GLYCOSYL_HYDROL_F2_1"/>
    <property type="match status" value="1"/>
</dbReference>
<dbReference type="PRINTS" id="PR00132">
    <property type="entry name" value="GLHYDRLASE2"/>
</dbReference>
<evidence type="ECO:0000256" key="6">
    <source>
        <dbReference type="RuleBase" id="RU361154"/>
    </source>
</evidence>
<dbReference type="GO" id="GO:0030246">
    <property type="term" value="F:carbohydrate binding"/>
    <property type="evidence" value="ECO:0007669"/>
    <property type="project" value="TreeGrafter"/>
</dbReference>
<dbReference type="RefSeq" id="XP_060418335.1">
    <property type="nucleotide sequence ID" value="XM_060553832.1"/>
</dbReference>
<evidence type="ECO:0000259" key="7">
    <source>
        <dbReference type="Pfam" id="PF00703"/>
    </source>
</evidence>
<dbReference type="Pfam" id="PF00703">
    <property type="entry name" value="Glyco_hydro_2"/>
    <property type="match status" value="1"/>
</dbReference>
<dbReference type="InterPro" id="IPR013783">
    <property type="entry name" value="Ig-like_fold"/>
</dbReference>
<dbReference type="InterPro" id="IPR008979">
    <property type="entry name" value="Galactose-bd-like_sf"/>
</dbReference>
<dbReference type="GO" id="GO:0005975">
    <property type="term" value="P:carbohydrate metabolic process"/>
    <property type="evidence" value="ECO:0007669"/>
    <property type="project" value="InterPro"/>
</dbReference>
<dbReference type="Gene3D" id="3.20.20.80">
    <property type="entry name" value="Glycosidases"/>
    <property type="match status" value="1"/>
</dbReference>
<dbReference type="SUPFAM" id="SSF51445">
    <property type="entry name" value="(Trans)glycosidases"/>
    <property type="match status" value="1"/>
</dbReference>
<dbReference type="PANTHER" id="PTHR10066">
    <property type="entry name" value="BETA-GLUCURONIDASE"/>
    <property type="match status" value="1"/>
</dbReference>
<dbReference type="EMBL" id="JAHLJV010000007">
    <property type="protein sequence ID" value="KAK1597563.1"/>
    <property type="molecule type" value="Genomic_DNA"/>
</dbReference>
<keyword evidence="5 6" id="KW-0326">Glycosidase</keyword>
<dbReference type="InterPro" id="IPR006101">
    <property type="entry name" value="Glyco_hydro_2"/>
</dbReference>
<name>A0AAD8Q7U0_9PEZI</name>
<dbReference type="GO" id="GO:0004566">
    <property type="term" value="F:beta-glucuronidase activity"/>
    <property type="evidence" value="ECO:0007669"/>
    <property type="project" value="UniProtKB-EC"/>
</dbReference>
<comment type="similarity">
    <text evidence="1 6">Belongs to the glycosyl hydrolase 2 family.</text>
</comment>
<dbReference type="Proteomes" id="UP001230504">
    <property type="component" value="Unassembled WGS sequence"/>
</dbReference>
<evidence type="ECO:0000313" key="10">
    <source>
        <dbReference type="EMBL" id="KAK1597563.1"/>
    </source>
</evidence>
<accession>A0AAD8Q7U0</accession>
<dbReference type="Gene3D" id="2.60.120.260">
    <property type="entry name" value="Galactose-binding domain-like"/>
    <property type="match status" value="1"/>
</dbReference>
<dbReference type="Pfam" id="PF02837">
    <property type="entry name" value="Glyco_hydro_2_N"/>
    <property type="match status" value="1"/>
</dbReference>
<dbReference type="GO" id="GO:0019391">
    <property type="term" value="P:glucuronoside catabolic process"/>
    <property type="evidence" value="ECO:0007669"/>
    <property type="project" value="TreeGrafter"/>
</dbReference>
<evidence type="ECO:0000256" key="1">
    <source>
        <dbReference type="ARBA" id="ARBA00007401"/>
    </source>
</evidence>
<dbReference type="AlphaFoldDB" id="A0AAD8Q7U0"/>
<proteinExistence type="inferred from homology"/>
<evidence type="ECO:0000313" key="11">
    <source>
        <dbReference type="Proteomes" id="UP001230504"/>
    </source>
</evidence>
<dbReference type="GeneID" id="85438072"/>
<sequence>MLKPQANAHRELVSLDGTWNFALATSAEPDDEAAWKTRIPPALQAPVPASYNDVFLDPRVRDHVGWVYYQRHATVPRAWAGRRYALRLDAATHHGRVYVDDRLVAEHVGGYTPFEADVTDVVAPGRRFRLTVAVGNELDWHTVPPGRVETTAAGRRKQHYQHDFFNYAGLARSVWLYCVPAEHVDDLTVATDVADDGASGSVHFEVGTNRPTEDSRVQVSLLDEDENVVGRARGRRGRLDVGSVRLWQPGAAYLYQLRVELLDGQGAVADSYELPVGVRTVRVEGNRVLINGRPFYFTGFGKHEDTAVRGKGHDAAYMIHDFELMKWAGANSFRTAHYPYAEEVLEYADRHGVVVINETAAVGLNLSIVAGLHGGKRTPTFSPDTISDETRANHGKAIRELVARDKNHPSVVMWAIANEPAASEPGAREYFEPLVALARRLDPTRPLCYANEYQASVDRCLISDLFDVLCLNRYYGWYLHTGDLEAAEEALEAELRGWAAKFDKPIIVSEYGADTLAGLHTVGDVPWSEEYQSRVLEMSHRVFDRVDSVVGEHVWNFADFQTPSSFIFRVDGNKKGVFTRDRRPKLAAHTLRKRWTEQKPKELTP</sequence>
<evidence type="ECO:0000256" key="4">
    <source>
        <dbReference type="ARBA" id="ARBA00022801"/>
    </source>
</evidence>
<dbReference type="InterPro" id="IPR006102">
    <property type="entry name" value="Ig-like_GH2"/>
</dbReference>
<dbReference type="InterPro" id="IPR006104">
    <property type="entry name" value="Glyco_hydro_2_N"/>
</dbReference>
<dbReference type="FunFam" id="3.20.20.80:FF:000080">
    <property type="entry name" value="Beta-glucuronidase UidA"/>
    <property type="match status" value="1"/>
</dbReference>
<reference evidence="10" key="1">
    <citation type="submission" date="2021-06" db="EMBL/GenBank/DDBJ databases">
        <title>Comparative genomics, transcriptomics and evolutionary studies reveal genomic signatures of adaptation to plant cell wall in hemibiotrophic fungi.</title>
        <authorList>
            <consortium name="DOE Joint Genome Institute"/>
            <person name="Baroncelli R."/>
            <person name="Diaz J.F."/>
            <person name="Benocci T."/>
            <person name="Peng M."/>
            <person name="Battaglia E."/>
            <person name="Haridas S."/>
            <person name="Andreopoulos W."/>
            <person name="Labutti K."/>
            <person name="Pangilinan J."/>
            <person name="Floch G.L."/>
            <person name="Makela M.R."/>
            <person name="Henrissat B."/>
            <person name="Grigoriev I.V."/>
            <person name="Crouch J.A."/>
            <person name="De Vries R.P."/>
            <person name="Sukno S.A."/>
            <person name="Thon M.R."/>
        </authorList>
    </citation>
    <scope>NUCLEOTIDE SEQUENCE</scope>
    <source>
        <strain evidence="10">CBS 125086</strain>
    </source>
</reference>
<feature type="domain" description="Glycosyl hydrolases family 2 sugar binding" evidence="9">
    <location>
        <begin position="13"/>
        <end position="180"/>
    </location>
</feature>
<dbReference type="InterPro" id="IPR023230">
    <property type="entry name" value="Glyco_hydro_2_CS"/>
</dbReference>
<evidence type="ECO:0000256" key="5">
    <source>
        <dbReference type="ARBA" id="ARBA00023295"/>
    </source>
</evidence>
<dbReference type="InterPro" id="IPR036156">
    <property type="entry name" value="Beta-gal/glucu_dom_sf"/>
</dbReference>